<reference evidence="1" key="1">
    <citation type="submission" date="2020-05" db="EMBL/GenBank/DDBJ databases">
        <title>Large-scale comparative analyses of tick genomes elucidate their genetic diversity and vector capacities.</title>
        <authorList>
            <person name="Jia N."/>
            <person name="Wang J."/>
            <person name="Shi W."/>
            <person name="Du L."/>
            <person name="Sun Y."/>
            <person name="Zhan W."/>
            <person name="Jiang J."/>
            <person name="Wang Q."/>
            <person name="Zhang B."/>
            <person name="Ji P."/>
            <person name="Sakyi L.B."/>
            <person name="Cui X."/>
            <person name="Yuan T."/>
            <person name="Jiang B."/>
            <person name="Yang W."/>
            <person name="Lam T.T.-Y."/>
            <person name="Chang Q."/>
            <person name="Ding S."/>
            <person name="Wang X."/>
            <person name="Zhu J."/>
            <person name="Ruan X."/>
            <person name="Zhao L."/>
            <person name="Wei J."/>
            <person name="Que T."/>
            <person name="Du C."/>
            <person name="Cheng J."/>
            <person name="Dai P."/>
            <person name="Han X."/>
            <person name="Huang E."/>
            <person name="Gao Y."/>
            <person name="Liu J."/>
            <person name="Shao H."/>
            <person name="Ye R."/>
            <person name="Li L."/>
            <person name="Wei W."/>
            <person name="Wang X."/>
            <person name="Wang C."/>
            <person name="Yang T."/>
            <person name="Huo Q."/>
            <person name="Li W."/>
            <person name="Guo W."/>
            <person name="Chen H."/>
            <person name="Zhou L."/>
            <person name="Ni X."/>
            <person name="Tian J."/>
            <person name="Zhou Y."/>
            <person name="Sheng Y."/>
            <person name="Liu T."/>
            <person name="Pan Y."/>
            <person name="Xia L."/>
            <person name="Li J."/>
            <person name="Zhao F."/>
            <person name="Cao W."/>
        </authorList>
    </citation>
    <scope>NUCLEOTIDE SEQUENCE</scope>
    <source>
        <strain evidence="1">Hyas-2018</strain>
    </source>
</reference>
<dbReference type="Proteomes" id="UP000821845">
    <property type="component" value="Chromosome 3"/>
</dbReference>
<gene>
    <name evidence="1" type="ORF">HPB50_019121</name>
</gene>
<keyword evidence="2" id="KW-1185">Reference proteome</keyword>
<organism evidence="1 2">
    <name type="scientific">Hyalomma asiaticum</name>
    <name type="common">Tick</name>
    <dbReference type="NCBI Taxonomy" id="266040"/>
    <lineage>
        <taxon>Eukaryota</taxon>
        <taxon>Metazoa</taxon>
        <taxon>Ecdysozoa</taxon>
        <taxon>Arthropoda</taxon>
        <taxon>Chelicerata</taxon>
        <taxon>Arachnida</taxon>
        <taxon>Acari</taxon>
        <taxon>Parasitiformes</taxon>
        <taxon>Ixodida</taxon>
        <taxon>Ixodoidea</taxon>
        <taxon>Ixodidae</taxon>
        <taxon>Hyalomminae</taxon>
        <taxon>Hyalomma</taxon>
    </lineage>
</organism>
<protein>
    <submittedName>
        <fullName evidence="1">Uncharacterized protein</fullName>
    </submittedName>
</protein>
<sequence>MSSIQTCRDTSDAVEMCAPLGLYLKAIARLNVSIQLPQMKTPGKSISSWEVMEKLRQAIKPDEFTTLKISKTTLEFIRFEGEVENRSALKAVIARLDSSTIMECFSHALLLRLKVCATVIFADTLHTYISTYPEEHKESLQGLPCKWFADKRRDADRPSEQLVCQAFGGPGPVRRLDIPLLDPYQKDAETSVGRISTFSFSQELTFDVYVQYMEYMGFVKAMDSLRGMKLMLKTPEGRAFTANIKVDFDRSRHLSEESIQRRQQERLKIEALEREREERVLRERLEEEQMREAERRRQREEEEQRERRREEKQRRREEQPCIIDEKHSAEQERIAEQHRLQVESEQRQQECAAEATRKLQATHLLQELFDLVRTQKHKEEEEKKNAEAEEEERKLREHLLQQEQLLREKLLRNLEAKKRQKALEAKVQSGKNSTVLIRASQS</sequence>
<evidence type="ECO:0000313" key="2">
    <source>
        <dbReference type="Proteomes" id="UP000821845"/>
    </source>
</evidence>
<comment type="caution">
    <text evidence="1">The sequence shown here is derived from an EMBL/GenBank/DDBJ whole genome shotgun (WGS) entry which is preliminary data.</text>
</comment>
<evidence type="ECO:0000313" key="1">
    <source>
        <dbReference type="EMBL" id="KAH6936560.1"/>
    </source>
</evidence>
<name>A0ACB7SPM8_HYAAI</name>
<dbReference type="EMBL" id="CM023483">
    <property type="protein sequence ID" value="KAH6936560.1"/>
    <property type="molecule type" value="Genomic_DNA"/>
</dbReference>
<proteinExistence type="predicted"/>
<accession>A0ACB7SPM8</accession>